<sequence>MKQHATPLKESDRLNWIDAARGLAILGIFMVNVPAFNAPFFLYGGEEHFWPSLTSDAVQTMIDIFFQASFYTLFSLMFGFGLQMMKDRLDQKGMNYRPVLLRRLAILIGFGLIHSFLIWHGDILLSYGVFGLVLFAFFNRSKRTLLLWAYSLLAILVIPLTLSLYAIRDRLGGFYNLEAINAAKRNYGEGSLLDIWQQNAADWTYANNMGSIPFLAFSLIPMFLFGMYVARERWLYEPDQHLASIKKWWGITGIVFLLFKAGPYFYGNPEWFQLMQDNVGGTASAIFYVLSLTLMSRTSVGRRIINPLRWVGRMSLTNYIFQSLVCFLLFYSVGFGLYGQISPFLSVVIVLVVFTSQVFLSKAWLKKFRFGPLEWLWRTLTYRQKQPLQRSMKGRLK</sequence>
<dbReference type="Proteomes" id="UP000831880">
    <property type="component" value="Chromosome"/>
</dbReference>
<feature type="transmembrane region" description="Helical" evidence="1">
    <location>
        <begin position="123"/>
        <end position="138"/>
    </location>
</feature>
<evidence type="ECO:0000313" key="4">
    <source>
        <dbReference type="Proteomes" id="UP000831880"/>
    </source>
</evidence>
<dbReference type="Pfam" id="PF04235">
    <property type="entry name" value="DUF418"/>
    <property type="match status" value="1"/>
</dbReference>
<feature type="transmembrane region" description="Helical" evidence="1">
    <location>
        <begin position="21"/>
        <end position="44"/>
    </location>
</feature>
<dbReference type="PANTHER" id="PTHR30590:SF2">
    <property type="entry name" value="INNER MEMBRANE PROTEIN"/>
    <property type="match status" value="1"/>
</dbReference>
<feature type="domain" description="DUF418" evidence="2">
    <location>
        <begin position="230"/>
        <end position="383"/>
    </location>
</feature>
<dbReference type="InterPro" id="IPR007349">
    <property type="entry name" value="DUF418"/>
</dbReference>
<evidence type="ECO:0000313" key="3">
    <source>
        <dbReference type="EMBL" id="UOQ92800.1"/>
    </source>
</evidence>
<evidence type="ECO:0000259" key="2">
    <source>
        <dbReference type="Pfam" id="PF04235"/>
    </source>
</evidence>
<feature type="transmembrane region" description="Helical" evidence="1">
    <location>
        <begin position="344"/>
        <end position="365"/>
    </location>
</feature>
<feature type="transmembrane region" description="Helical" evidence="1">
    <location>
        <begin position="145"/>
        <end position="167"/>
    </location>
</feature>
<name>A0ABY4GXA8_9BACI</name>
<proteinExistence type="predicted"/>
<accession>A0ABY4GXA8</accession>
<reference evidence="3 4" key="1">
    <citation type="submission" date="2022-04" db="EMBL/GenBank/DDBJ databases">
        <title>Halobacillus sp. isolated from saltern.</title>
        <authorList>
            <person name="Won M."/>
            <person name="Lee C.-M."/>
            <person name="Woen H.-Y."/>
            <person name="Kwon S.-W."/>
        </authorList>
    </citation>
    <scope>NUCLEOTIDE SEQUENCE [LARGE SCALE GENOMIC DNA]</scope>
    <source>
        <strain evidence="3 4">SSTM10-2</strain>
    </source>
</reference>
<feature type="transmembrane region" description="Helical" evidence="1">
    <location>
        <begin position="248"/>
        <end position="266"/>
    </location>
</feature>
<dbReference type="RefSeq" id="WP_244752406.1">
    <property type="nucleotide sequence ID" value="NZ_CP095074.1"/>
</dbReference>
<feature type="transmembrane region" description="Helical" evidence="1">
    <location>
        <begin position="64"/>
        <end position="80"/>
    </location>
</feature>
<feature type="transmembrane region" description="Helical" evidence="1">
    <location>
        <begin position="100"/>
        <end position="117"/>
    </location>
</feature>
<feature type="transmembrane region" description="Helical" evidence="1">
    <location>
        <begin position="211"/>
        <end position="228"/>
    </location>
</feature>
<dbReference type="PANTHER" id="PTHR30590">
    <property type="entry name" value="INNER MEMBRANE PROTEIN"/>
    <property type="match status" value="1"/>
</dbReference>
<feature type="transmembrane region" description="Helical" evidence="1">
    <location>
        <begin position="316"/>
        <end position="338"/>
    </location>
</feature>
<keyword evidence="1" id="KW-0472">Membrane</keyword>
<protein>
    <submittedName>
        <fullName evidence="3">DUF418 domain-containing protein</fullName>
    </submittedName>
</protein>
<evidence type="ECO:0000256" key="1">
    <source>
        <dbReference type="SAM" id="Phobius"/>
    </source>
</evidence>
<dbReference type="InterPro" id="IPR052529">
    <property type="entry name" value="Bact_Transport_Assoc"/>
</dbReference>
<organism evidence="3 4">
    <name type="scientific">Halobacillus shinanisalinarum</name>
    <dbReference type="NCBI Taxonomy" id="2932258"/>
    <lineage>
        <taxon>Bacteria</taxon>
        <taxon>Bacillati</taxon>
        <taxon>Bacillota</taxon>
        <taxon>Bacilli</taxon>
        <taxon>Bacillales</taxon>
        <taxon>Bacillaceae</taxon>
        <taxon>Halobacillus</taxon>
    </lineage>
</organism>
<keyword evidence="1" id="KW-1133">Transmembrane helix</keyword>
<gene>
    <name evidence="3" type="ORF">MUO14_20675</name>
</gene>
<keyword evidence="4" id="KW-1185">Reference proteome</keyword>
<feature type="transmembrane region" description="Helical" evidence="1">
    <location>
        <begin position="278"/>
        <end position="295"/>
    </location>
</feature>
<keyword evidence="1" id="KW-0812">Transmembrane</keyword>
<dbReference type="EMBL" id="CP095074">
    <property type="protein sequence ID" value="UOQ92800.1"/>
    <property type="molecule type" value="Genomic_DNA"/>
</dbReference>